<keyword evidence="2" id="KW-1185">Reference proteome</keyword>
<protein>
    <recommendedName>
        <fullName evidence="3">TetR family transcriptional regulator</fullName>
    </recommendedName>
</protein>
<name>A0A7I7Q1U4_9MYCO</name>
<dbReference type="KEGG" id="msto:MSTO_03940"/>
<dbReference type="EMBL" id="AP022587">
    <property type="protein sequence ID" value="BBY20189.1"/>
    <property type="molecule type" value="Genomic_DNA"/>
</dbReference>
<sequence length="81" mass="8829">MAATFGFYRSILETAAPRLEAYLHRKRGAVIDEPATAAALASSVIRGMGCGAFSKDDITELAPNCDSDTLLRLLERRIERS</sequence>
<organism evidence="1 2">
    <name type="scientific">Mycobacterium stomatepiae</name>
    <dbReference type="NCBI Taxonomy" id="470076"/>
    <lineage>
        <taxon>Bacteria</taxon>
        <taxon>Bacillati</taxon>
        <taxon>Actinomycetota</taxon>
        <taxon>Actinomycetes</taxon>
        <taxon>Mycobacteriales</taxon>
        <taxon>Mycobacteriaceae</taxon>
        <taxon>Mycobacterium</taxon>
        <taxon>Mycobacterium simiae complex</taxon>
    </lineage>
</organism>
<dbReference type="Proteomes" id="UP000467130">
    <property type="component" value="Chromosome"/>
</dbReference>
<dbReference type="AlphaFoldDB" id="A0A7I7Q1U4"/>
<gene>
    <name evidence="1" type="ORF">MSTO_03940</name>
</gene>
<proteinExistence type="predicted"/>
<evidence type="ECO:0008006" key="3">
    <source>
        <dbReference type="Google" id="ProtNLM"/>
    </source>
</evidence>
<reference evidence="1 2" key="1">
    <citation type="journal article" date="2019" name="Emerg. Microbes Infect.">
        <title>Comprehensive subspecies identification of 175 nontuberculous mycobacteria species based on 7547 genomic profiles.</title>
        <authorList>
            <person name="Matsumoto Y."/>
            <person name="Kinjo T."/>
            <person name="Motooka D."/>
            <person name="Nabeya D."/>
            <person name="Jung N."/>
            <person name="Uechi K."/>
            <person name="Horii T."/>
            <person name="Iida T."/>
            <person name="Fujita J."/>
            <person name="Nakamura S."/>
        </authorList>
    </citation>
    <scope>NUCLEOTIDE SEQUENCE [LARGE SCALE GENOMIC DNA]</scope>
    <source>
        <strain evidence="1 2">JCM 17783</strain>
    </source>
</reference>
<evidence type="ECO:0000313" key="1">
    <source>
        <dbReference type="EMBL" id="BBY20189.1"/>
    </source>
</evidence>
<accession>A0A7I7Q1U4</accession>
<dbReference type="Pfam" id="PF22484">
    <property type="entry name" value="DUF6986"/>
    <property type="match status" value="1"/>
</dbReference>
<dbReference type="InterPro" id="IPR054255">
    <property type="entry name" value="DUF6986"/>
</dbReference>
<evidence type="ECO:0000313" key="2">
    <source>
        <dbReference type="Proteomes" id="UP000467130"/>
    </source>
</evidence>